<dbReference type="Pfam" id="PF01636">
    <property type="entry name" value="APH"/>
    <property type="match status" value="1"/>
</dbReference>
<evidence type="ECO:0000313" key="3">
    <source>
        <dbReference type="Proteomes" id="UP001345691"/>
    </source>
</evidence>
<dbReference type="InterPro" id="IPR052898">
    <property type="entry name" value="ACAD10-like"/>
</dbReference>
<dbReference type="InterPro" id="IPR041726">
    <property type="entry name" value="ACAD10_11_N"/>
</dbReference>
<dbReference type="Proteomes" id="UP001345691">
    <property type="component" value="Unassembled WGS sequence"/>
</dbReference>
<dbReference type="Gene3D" id="3.90.1200.10">
    <property type="match status" value="1"/>
</dbReference>
<proteinExistence type="predicted"/>
<reference evidence="2 3" key="1">
    <citation type="submission" date="2023-08" db="EMBL/GenBank/DDBJ databases">
        <title>Black Yeasts Isolated from many extreme environments.</title>
        <authorList>
            <person name="Coleine C."/>
            <person name="Stajich J.E."/>
            <person name="Selbmann L."/>
        </authorList>
    </citation>
    <scope>NUCLEOTIDE SEQUENCE [LARGE SCALE GENOMIC DNA]</scope>
    <source>
        <strain evidence="2 3">CCFEE 6328</strain>
    </source>
</reference>
<dbReference type="PANTHER" id="PTHR47829">
    <property type="entry name" value="HYDROLASE, PUTATIVE (AFU_ORTHOLOGUE AFUA_1G12880)-RELATED"/>
    <property type="match status" value="1"/>
</dbReference>
<comment type="caution">
    <text evidence="2">The sequence shown here is derived from an EMBL/GenBank/DDBJ whole genome shotgun (WGS) entry which is preliminary data.</text>
</comment>
<keyword evidence="3" id="KW-1185">Reference proteome</keyword>
<dbReference type="Gene3D" id="3.30.200.20">
    <property type="entry name" value="Phosphorylase Kinase, domain 1"/>
    <property type="match status" value="1"/>
</dbReference>
<feature type="domain" description="Aminoglycoside phosphotransferase" evidence="1">
    <location>
        <begin position="31"/>
        <end position="256"/>
    </location>
</feature>
<protein>
    <recommendedName>
        <fullName evidence="1">Aminoglycoside phosphotransferase domain-containing protein</fullName>
    </recommendedName>
</protein>
<dbReference type="PANTHER" id="PTHR47829:SF1">
    <property type="entry name" value="HAD FAMILY PHOSPHATASE"/>
    <property type="match status" value="1"/>
</dbReference>
<evidence type="ECO:0000313" key="2">
    <source>
        <dbReference type="EMBL" id="KAK5062275.1"/>
    </source>
</evidence>
<dbReference type="CDD" id="cd05154">
    <property type="entry name" value="ACAD10_11_N-like"/>
    <property type="match status" value="1"/>
</dbReference>
<dbReference type="PROSITE" id="PS00108">
    <property type="entry name" value="PROTEIN_KINASE_ST"/>
    <property type="match status" value="1"/>
</dbReference>
<dbReference type="InterPro" id="IPR008271">
    <property type="entry name" value="Ser/Thr_kinase_AS"/>
</dbReference>
<dbReference type="EMBL" id="JAVRRF010000008">
    <property type="protein sequence ID" value="KAK5062275.1"/>
    <property type="molecule type" value="Genomic_DNA"/>
</dbReference>
<gene>
    <name evidence="2" type="ORF">LTR69_004633</name>
</gene>
<accession>A0ABR0JED7</accession>
<sequence>MVGTVRQPVDLQALESYLAKHIHEIRRPINVKQFGFGESNPTYLLTDSDGQRYVLRKRPPGVLLSPTAHRVDREYRVLRALEQTGVPAPKAYHFCEDETVLGTAFYIMDFVDGRIYSHPSIPGVEPAERMAMWRSAVETLAKLHLVDFTSIGLQTLGRSGGFYNRQIKTFTALSESQAKAVDKATGCSIGVVPHLEEMNTFFADPSRQPPERSALIHGDYKIDNIVFHRTEPRVIGILDWEMATIGHPLSDFGNLTQPYATAQFSTYVGFNEDVPDFMPGALPGLPAREHCVKWYSDITGWDPTDELAWGDAFGAFRLAVVMQGIAARHALGQSGSAKAQGFGSQRDQNAAWAYSLVKDLMKDVKKNGGSGFHDRTLIITQAKL</sequence>
<evidence type="ECO:0000259" key="1">
    <source>
        <dbReference type="Pfam" id="PF01636"/>
    </source>
</evidence>
<dbReference type="SUPFAM" id="SSF56112">
    <property type="entry name" value="Protein kinase-like (PK-like)"/>
    <property type="match status" value="1"/>
</dbReference>
<dbReference type="InterPro" id="IPR002575">
    <property type="entry name" value="Aminoglycoside_PTrfase"/>
</dbReference>
<name>A0ABR0JED7_9EURO</name>
<dbReference type="InterPro" id="IPR011009">
    <property type="entry name" value="Kinase-like_dom_sf"/>
</dbReference>
<organism evidence="2 3">
    <name type="scientific">Exophiala sideris</name>
    <dbReference type="NCBI Taxonomy" id="1016849"/>
    <lineage>
        <taxon>Eukaryota</taxon>
        <taxon>Fungi</taxon>
        <taxon>Dikarya</taxon>
        <taxon>Ascomycota</taxon>
        <taxon>Pezizomycotina</taxon>
        <taxon>Eurotiomycetes</taxon>
        <taxon>Chaetothyriomycetidae</taxon>
        <taxon>Chaetothyriales</taxon>
        <taxon>Herpotrichiellaceae</taxon>
        <taxon>Exophiala</taxon>
    </lineage>
</organism>